<dbReference type="Proteomes" id="UP000807769">
    <property type="component" value="Unassembled WGS sequence"/>
</dbReference>
<evidence type="ECO:0000313" key="2">
    <source>
        <dbReference type="Proteomes" id="UP000807769"/>
    </source>
</evidence>
<dbReference type="EMBL" id="JABBWG010000004">
    <property type="protein sequence ID" value="KAG1823692.1"/>
    <property type="molecule type" value="Genomic_DNA"/>
</dbReference>
<sequence>MQLNIFLGPAKWVTKMTTKAKVALEEKVTGTSKKWKPVNDVDGDNMTAQLKKAKTHLAAGNAPTGNLTVVNQCSMTSSIEPSKSPTPPAMMSHCAVVHTEEEEATLSANKIDLDSKDSEKQMMKDWNSPVYTFFNPTPKIVEINGYCAHEFKCQAKGCKANVRCFLNKGDAHSTGNMHKHVHLCWGADVL</sequence>
<reference evidence="1" key="1">
    <citation type="journal article" date="2020" name="New Phytol.">
        <title>Comparative genomics reveals dynamic genome evolution in host specialist ectomycorrhizal fungi.</title>
        <authorList>
            <person name="Lofgren L.A."/>
            <person name="Nguyen N.H."/>
            <person name="Vilgalys R."/>
            <person name="Ruytinx J."/>
            <person name="Liao H.L."/>
            <person name="Branco S."/>
            <person name="Kuo A."/>
            <person name="LaButti K."/>
            <person name="Lipzen A."/>
            <person name="Andreopoulos W."/>
            <person name="Pangilinan J."/>
            <person name="Riley R."/>
            <person name="Hundley H."/>
            <person name="Na H."/>
            <person name="Barry K."/>
            <person name="Grigoriev I.V."/>
            <person name="Stajich J.E."/>
            <person name="Kennedy P.G."/>
        </authorList>
    </citation>
    <scope>NUCLEOTIDE SEQUENCE</scope>
    <source>
        <strain evidence="1">MN1</strain>
    </source>
</reference>
<name>A0A9P7EKM5_9AGAM</name>
<dbReference type="RefSeq" id="XP_041197752.1">
    <property type="nucleotide sequence ID" value="XM_041332413.1"/>
</dbReference>
<keyword evidence="2" id="KW-1185">Reference proteome</keyword>
<accession>A0A9P7EKM5</accession>
<gene>
    <name evidence="1" type="ORF">BJ212DRAFT_1296263</name>
</gene>
<dbReference type="OrthoDB" id="2677917at2759"/>
<protein>
    <submittedName>
        <fullName evidence="1">Uncharacterized protein</fullName>
    </submittedName>
</protein>
<organism evidence="1 2">
    <name type="scientific">Suillus subaureus</name>
    <dbReference type="NCBI Taxonomy" id="48587"/>
    <lineage>
        <taxon>Eukaryota</taxon>
        <taxon>Fungi</taxon>
        <taxon>Dikarya</taxon>
        <taxon>Basidiomycota</taxon>
        <taxon>Agaricomycotina</taxon>
        <taxon>Agaricomycetes</taxon>
        <taxon>Agaricomycetidae</taxon>
        <taxon>Boletales</taxon>
        <taxon>Suillineae</taxon>
        <taxon>Suillaceae</taxon>
        <taxon>Suillus</taxon>
    </lineage>
</organism>
<evidence type="ECO:0000313" key="1">
    <source>
        <dbReference type="EMBL" id="KAG1823692.1"/>
    </source>
</evidence>
<dbReference type="AlphaFoldDB" id="A0A9P7EKM5"/>
<proteinExistence type="predicted"/>
<comment type="caution">
    <text evidence="1">The sequence shown here is derived from an EMBL/GenBank/DDBJ whole genome shotgun (WGS) entry which is preliminary data.</text>
</comment>
<dbReference type="GeneID" id="64626430"/>